<evidence type="ECO:0000256" key="4">
    <source>
        <dbReference type="ARBA" id="ARBA00024347"/>
    </source>
</evidence>
<dbReference type="PANTHER" id="PTHR45740">
    <property type="entry name" value="POLY [ADP-RIBOSE] POLYMERASE"/>
    <property type="match status" value="1"/>
</dbReference>
<feature type="domain" description="WWE" evidence="6">
    <location>
        <begin position="229"/>
        <end position="315"/>
    </location>
</feature>
<dbReference type="InterPro" id="IPR018123">
    <property type="entry name" value="WWE-dom_subgr"/>
</dbReference>
<gene>
    <name evidence="7" type="ORF">ROHU_012792</name>
</gene>
<evidence type="ECO:0000313" key="8">
    <source>
        <dbReference type="Proteomes" id="UP000290572"/>
    </source>
</evidence>
<evidence type="ECO:0000259" key="6">
    <source>
        <dbReference type="PROSITE" id="PS50918"/>
    </source>
</evidence>
<dbReference type="SUPFAM" id="SSF117839">
    <property type="entry name" value="WWE domain"/>
    <property type="match status" value="4"/>
</dbReference>
<dbReference type="Pfam" id="PF02825">
    <property type="entry name" value="WWE"/>
    <property type="match status" value="4"/>
</dbReference>
<keyword evidence="8" id="KW-1185">Reference proteome</keyword>
<name>A0A498LAA0_LABRO</name>
<dbReference type="STRING" id="84645.A0A498LAA0"/>
<feature type="domain" description="WWE" evidence="6">
    <location>
        <begin position="361"/>
        <end position="446"/>
    </location>
</feature>
<proteinExistence type="inferred from homology"/>
<dbReference type="InterPro" id="IPR037197">
    <property type="entry name" value="WWE_dom_sf"/>
</dbReference>
<dbReference type="Proteomes" id="UP000290572">
    <property type="component" value="Unassembled WGS sequence"/>
</dbReference>
<keyword evidence="3" id="KW-0539">Nucleus</keyword>
<accession>A0A498LAA0</accession>
<dbReference type="SMART" id="SM00678">
    <property type="entry name" value="WWE"/>
    <property type="match status" value="2"/>
</dbReference>
<comment type="similarity">
    <text evidence="4">Belongs to the ARTD/PARP family.</text>
</comment>
<dbReference type="PROSITE" id="PS50918">
    <property type="entry name" value="WWE"/>
    <property type="match status" value="4"/>
</dbReference>
<dbReference type="PANTHER" id="PTHR45740:SF14">
    <property type="entry name" value="NOVEL PROTEIN"/>
    <property type="match status" value="1"/>
</dbReference>
<dbReference type="UniPathway" id="UPA00143"/>
<dbReference type="AlphaFoldDB" id="A0A498LAA0"/>
<protein>
    <submittedName>
        <fullName evidence="7">Poly [ADP-ribose] polymerase 12-like isoform X1</fullName>
    </submittedName>
</protein>
<organism evidence="7 8">
    <name type="scientific">Labeo rohita</name>
    <name type="common">Indian major carp</name>
    <name type="synonym">Cyprinus rohita</name>
    <dbReference type="NCBI Taxonomy" id="84645"/>
    <lineage>
        <taxon>Eukaryota</taxon>
        <taxon>Metazoa</taxon>
        <taxon>Chordata</taxon>
        <taxon>Craniata</taxon>
        <taxon>Vertebrata</taxon>
        <taxon>Euteleostomi</taxon>
        <taxon>Actinopterygii</taxon>
        <taxon>Neopterygii</taxon>
        <taxon>Teleostei</taxon>
        <taxon>Ostariophysi</taxon>
        <taxon>Cypriniformes</taxon>
        <taxon>Cyprinidae</taxon>
        <taxon>Labeoninae</taxon>
        <taxon>Labeonini</taxon>
        <taxon>Labeo</taxon>
    </lineage>
</organism>
<dbReference type="Pfam" id="PF23466">
    <property type="entry name" value="WWE_4"/>
    <property type="match status" value="1"/>
</dbReference>
<dbReference type="InterPro" id="IPR004170">
    <property type="entry name" value="WWE_dom"/>
</dbReference>
<evidence type="ECO:0000256" key="5">
    <source>
        <dbReference type="SAM" id="MobiDB-lite"/>
    </source>
</evidence>
<evidence type="ECO:0000313" key="7">
    <source>
        <dbReference type="EMBL" id="RXN05149.1"/>
    </source>
</evidence>
<feature type="domain" description="WWE" evidence="6">
    <location>
        <begin position="123"/>
        <end position="207"/>
    </location>
</feature>
<comment type="pathway">
    <text evidence="2">Protein modification; protein ubiquitination.</text>
</comment>
<dbReference type="GO" id="GO:0016567">
    <property type="term" value="P:protein ubiquitination"/>
    <property type="evidence" value="ECO:0007669"/>
    <property type="project" value="UniProtKB-UniPathway"/>
</dbReference>
<dbReference type="Gene3D" id="3.30.720.50">
    <property type="match status" value="4"/>
</dbReference>
<feature type="domain" description="WWE" evidence="6">
    <location>
        <begin position="456"/>
        <end position="541"/>
    </location>
</feature>
<feature type="compositionally biased region" description="Low complexity" evidence="5">
    <location>
        <begin position="11"/>
        <end position="38"/>
    </location>
</feature>
<dbReference type="GO" id="GO:0003950">
    <property type="term" value="F:NAD+ poly-ADP-ribosyltransferase activity"/>
    <property type="evidence" value="ECO:0007669"/>
    <property type="project" value="TreeGrafter"/>
</dbReference>
<reference evidence="7 8" key="1">
    <citation type="submission" date="2018-03" db="EMBL/GenBank/DDBJ databases">
        <title>Draft genome sequence of Rohu Carp (Labeo rohita).</title>
        <authorList>
            <person name="Das P."/>
            <person name="Kushwaha B."/>
            <person name="Joshi C.G."/>
            <person name="Kumar D."/>
            <person name="Nagpure N.S."/>
            <person name="Sahoo L."/>
            <person name="Das S.P."/>
            <person name="Bit A."/>
            <person name="Patnaik S."/>
            <person name="Meher P.K."/>
            <person name="Jayasankar P."/>
            <person name="Koringa P.G."/>
            <person name="Patel N.V."/>
            <person name="Hinsu A.T."/>
            <person name="Kumar R."/>
            <person name="Pandey M."/>
            <person name="Agarwal S."/>
            <person name="Srivastava S."/>
            <person name="Singh M."/>
            <person name="Iquebal M.A."/>
            <person name="Jaiswal S."/>
            <person name="Angadi U.B."/>
            <person name="Kumar N."/>
            <person name="Raza M."/>
            <person name="Shah T.M."/>
            <person name="Rai A."/>
            <person name="Jena J.K."/>
        </authorList>
    </citation>
    <scope>NUCLEOTIDE SEQUENCE [LARGE SCALE GENOMIC DNA]</scope>
    <source>
        <strain evidence="7">DASCIFA01</strain>
        <tissue evidence="7">Testis</tissue>
    </source>
</reference>
<sequence length="542" mass="62092">MASNYQEGSDEGSNSQSSESCSDFSDSDTDSQASSESGSDSEEAPQTSSKPNVCMHYNRETNEEFDGPYRWQLKIGKGWENIANDHILEAQYSLPNTKGIKIYNTRAGAISIDFTKMRVLQKTNIKVRRMSSRDTEWLWYYRGDQSWCQYGEKGKASPIQSSQLEAAYQNNRRGSVKFTIDSTQYEISFKDMCQRNLSTGRKRRVRRRPKYVPSEGEGLRGIASQLKSILSPPTNSNNKTPEWQFKGRNGEKWYTFKNRGGCSVSSADIEKFYQQNQATMTFTVNNDTYTLDFATSGNHFEWQLFNGQQWGSILNDFVIEVHYCQAGAKGITIHLNKGPVYIDFDDMTVTGPLANGYSIRRNTLLSHNQKEVIGWYYKDNYRWCEYGSQGSGGMSSSITSDFIEQQYNINPRGSVQFTVGNMTYKVDFSAMTQTNLSTYMLRKVRRRPKFKEVVTDNSITQNSTLSQVRWQFMDMDGQWTDYIKGGTRGCCSVSSQDIEAEYQQDSTGMMRFRAGRFSYELDFSDMSQTNLSTNTRRSVRRL</sequence>
<dbReference type="GO" id="GO:1990404">
    <property type="term" value="F:NAD+-protein mono-ADP-ribosyltransferase activity"/>
    <property type="evidence" value="ECO:0007669"/>
    <property type="project" value="TreeGrafter"/>
</dbReference>
<comment type="caution">
    <text evidence="7">The sequence shown here is derived from an EMBL/GenBank/DDBJ whole genome shotgun (WGS) entry which is preliminary data.</text>
</comment>
<dbReference type="GO" id="GO:0008270">
    <property type="term" value="F:zinc ion binding"/>
    <property type="evidence" value="ECO:0007669"/>
    <property type="project" value="InterPro"/>
</dbReference>
<evidence type="ECO:0000256" key="2">
    <source>
        <dbReference type="ARBA" id="ARBA00004906"/>
    </source>
</evidence>
<dbReference type="GO" id="GO:0005634">
    <property type="term" value="C:nucleus"/>
    <property type="evidence" value="ECO:0007669"/>
    <property type="project" value="UniProtKB-SubCell"/>
</dbReference>
<comment type="subcellular location">
    <subcellularLocation>
        <location evidence="1">Nucleus</location>
    </subcellularLocation>
</comment>
<dbReference type="EMBL" id="QBIY01013419">
    <property type="protein sequence ID" value="RXN05149.1"/>
    <property type="molecule type" value="Genomic_DNA"/>
</dbReference>
<feature type="region of interest" description="Disordered" evidence="5">
    <location>
        <begin position="1"/>
        <end position="54"/>
    </location>
</feature>
<evidence type="ECO:0000256" key="1">
    <source>
        <dbReference type="ARBA" id="ARBA00004123"/>
    </source>
</evidence>
<dbReference type="InterPro" id="IPR051712">
    <property type="entry name" value="ARTD-AVP"/>
</dbReference>
<evidence type="ECO:0000256" key="3">
    <source>
        <dbReference type="ARBA" id="ARBA00023242"/>
    </source>
</evidence>